<dbReference type="EMBL" id="LSRX01003621">
    <property type="protein sequence ID" value="OLP74507.1"/>
    <property type="molecule type" value="Genomic_DNA"/>
</dbReference>
<feature type="non-terminal residue" evidence="2">
    <location>
        <position position="1"/>
    </location>
</feature>
<comment type="caution">
    <text evidence="2">The sequence shown here is derived from an EMBL/GenBank/DDBJ whole genome shotgun (WGS) entry which is preliminary data.</text>
</comment>
<sequence>AELQPGERKSITVTCNSGRVFETSSEGIALQIFDKLLPPQTYPRRPRVTPPRGLNFGPVEKGETQTRTFTIRNNGIFTFDWCLFDWADPPAFGE</sequence>
<feature type="non-terminal residue" evidence="2">
    <location>
        <position position="94"/>
    </location>
</feature>
<proteinExistence type="predicted"/>
<dbReference type="Proteomes" id="UP000186817">
    <property type="component" value="Unassembled WGS sequence"/>
</dbReference>
<name>A0A1Q9BUY5_SYMMI</name>
<evidence type="ECO:0000256" key="1">
    <source>
        <dbReference type="SAM" id="MobiDB-lite"/>
    </source>
</evidence>
<feature type="region of interest" description="Disordered" evidence="1">
    <location>
        <begin position="41"/>
        <end position="61"/>
    </location>
</feature>
<protein>
    <submittedName>
        <fullName evidence="2">Uncharacterized protein</fullName>
    </submittedName>
</protein>
<dbReference type="AlphaFoldDB" id="A0A1Q9BUY5"/>
<dbReference type="Gene3D" id="2.60.40.10">
    <property type="entry name" value="Immunoglobulins"/>
    <property type="match status" value="1"/>
</dbReference>
<evidence type="ECO:0000313" key="3">
    <source>
        <dbReference type="Proteomes" id="UP000186817"/>
    </source>
</evidence>
<keyword evidence="3" id="KW-1185">Reference proteome</keyword>
<gene>
    <name evidence="2" type="ORF">AK812_SmicGene45929</name>
</gene>
<evidence type="ECO:0000313" key="2">
    <source>
        <dbReference type="EMBL" id="OLP74507.1"/>
    </source>
</evidence>
<reference evidence="2 3" key="1">
    <citation type="submission" date="2016-02" db="EMBL/GenBank/DDBJ databases">
        <title>Genome analysis of coral dinoflagellate symbionts highlights evolutionary adaptations to a symbiotic lifestyle.</title>
        <authorList>
            <person name="Aranda M."/>
            <person name="Li Y."/>
            <person name="Liew Y.J."/>
            <person name="Baumgarten S."/>
            <person name="Simakov O."/>
            <person name="Wilson M."/>
            <person name="Piel J."/>
            <person name="Ashoor H."/>
            <person name="Bougouffa S."/>
            <person name="Bajic V.B."/>
            <person name="Ryu T."/>
            <person name="Ravasi T."/>
            <person name="Bayer T."/>
            <person name="Micklem G."/>
            <person name="Kim H."/>
            <person name="Bhak J."/>
            <person name="Lajeunesse T.C."/>
            <person name="Voolstra C.R."/>
        </authorList>
    </citation>
    <scope>NUCLEOTIDE SEQUENCE [LARGE SCALE GENOMIC DNA]</scope>
    <source>
        <strain evidence="2 3">CCMP2467</strain>
    </source>
</reference>
<organism evidence="2 3">
    <name type="scientific">Symbiodinium microadriaticum</name>
    <name type="common">Dinoflagellate</name>
    <name type="synonym">Zooxanthella microadriatica</name>
    <dbReference type="NCBI Taxonomy" id="2951"/>
    <lineage>
        <taxon>Eukaryota</taxon>
        <taxon>Sar</taxon>
        <taxon>Alveolata</taxon>
        <taxon>Dinophyceae</taxon>
        <taxon>Suessiales</taxon>
        <taxon>Symbiodiniaceae</taxon>
        <taxon>Symbiodinium</taxon>
    </lineage>
</organism>
<accession>A0A1Q9BUY5</accession>
<dbReference type="InterPro" id="IPR013783">
    <property type="entry name" value="Ig-like_fold"/>
</dbReference>